<dbReference type="Gene3D" id="1.10.260.40">
    <property type="entry name" value="lambda repressor-like DNA-binding domains"/>
    <property type="match status" value="1"/>
</dbReference>
<evidence type="ECO:0000313" key="3">
    <source>
        <dbReference type="Proteomes" id="UP001595823"/>
    </source>
</evidence>
<sequence length="273" mass="31240">MADSKLTRWLIATELASIREEAGLSRTEAARVVGVGSSETIRKWEVGENQPYPYAVKGICDLYGTDGGTVEYLRFLYGQRDSKNIFPQVYEPRPLLRAEKHYDAFYKFEPQFIPNVLQVEGYHFAPELRDRRFDDRRHQEGWILKQQRRKELKGRGEKARVVLIVGEAAMLALDQLSCREHQVERMKRAVSGGWDIRVVRIPHPYMYPGYEIFSSGVAGPPAKPAFVYSEMPDKSEYIEEADRVDSFTTMFDIVLGMSISLRDYLALTGGADT</sequence>
<protein>
    <submittedName>
        <fullName evidence="2">Scr1 family TA system antitoxin-like transcriptional regulator</fullName>
    </submittedName>
</protein>
<dbReference type="SMART" id="SM00530">
    <property type="entry name" value="HTH_XRE"/>
    <property type="match status" value="1"/>
</dbReference>
<gene>
    <name evidence="2" type="ORF">ACFPET_21780</name>
</gene>
<dbReference type="InterPro" id="IPR010982">
    <property type="entry name" value="Lambda_DNA-bd_dom_sf"/>
</dbReference>
<dbReference type="EMBL" id="JBHSDK010000061">
    <property type="protein sequence ID" value="MFC4337829.1"/>
    <property type="molecule type" value="Genomic_DNA"/>
</dbReference>
<dbReference type="SUPFAM" id="SSF47413">
    <property type="entry name" value="lambda repressor-like DNA-binding domains"/>
    <property type="match status" value="1"/>
</dbReference>
<dbReference type="PROSITE" id="PS50943">
    <property type="entry name" value="HTH_CROC1"/>
    <property type="match status" value="1"/>
</dbReference>
<dbReference type="Pfam" id="PF13560">
    <property type="entry name" value="HTH_31"/>
    <property type="match status" value="1"/>
</dbReference>
<dbReference type="RefSeq" id="WP_380625207.1">
    <property type="nucleotide sequence ID" value="NZ_JBHSDK010000061.1"/>
</dbReference>
<dbReference type="Pfam" id="PF19054">
    <property type="entry name" value="DUF5753"/>
    <property type="match status" value="1"/>
</dbReference>
<evidence type="ECO:0000259" key="1">
    <source>
        <dbReference type="PROSITE" id="PS50943"/>
    </source>
</evidence>
<reference evidence="3" key="1">
    <citation type="journal article" date="2019" name="Int. J. Syst. Evol. Microbiol.">
        <title>The Global Catalogue of Microorganisms (GCM) 10K type strain sequencing project: providing services to taxonomists for standard genome sequencing and annotation.</title>
        <authorList>
            <consortium name="The Broad Institute Genomics Platform"/>
            <consortium name="The Broad Institute Genome Sequencing Center for Infectious Disease"/>
            <person name="Wu L."/>
            <person name="Ma J."/>
        </authorList>
    </citation>
    <scope>NUCLEOTIDE SEQUENCE [LARGE SCALE GENOMIC DNA]</scope>
    <source>
        <strain evidence="3">IBRC-M 10908</strain>
    </source>
</reference>
<evidence type="ECO:0000313" key="2">
    <source>
        <dbReference type="EMBL" id="MFC4337829.1"/>
    </source>
</evidence>
<dbReference type="InterPro" id="IPR043917">
    <property type="entry name" value="DUF5753"/>
</dbReference>
<dbReference type="CDD" id="cd00093">
    <property type="entry name" value="HTH_XRE"/>
    <property type="match status" value="1"/>
</dbReference>
<name>A0ABV8U3Y3_9ACTN</name>
<feature type="domain" description="HTH cro/C1-type" evidence="1">
    <location>
        <begin position="15"/>
        <end position="70"/>
    </location>
</feature>
<accession>A0ABV8U3Y3</accession>
<proteinExistence type="predicted"/>
<organism evidence="2 3">
    <name type="scientific">Salininema proteolyticum</name>
    <dbReference type="NCBI Taxonomy" id="1607685"/>
    <lineage>
        <taxon>Bacteria</taxon>
        <taxon>Bacillati</taxon>
        <taxon>Actinomycetota</taxon>
        <taxon>Actinomycetes</taxon>
        <taxon>Glycomycetales</taxon>
        <taxon>Glycomycetaceae</taxon>
        <taxon>Salininema</taxon>
    </lineage>
</organism>
<dbReference type="InterPro" id="IPR001387">
    <property type="entry name" value="Cro/C1-type_HTH"/>
</dbReference>
<comment type="caution">
    <text evidence="2">The sequence shown here is derived from an EMBL/GenBank/DDBJ whole genome shotgun (WGS) entry which is preliminary data.</text>
</comment>
<keyword evidence="3" id="KW-1185">Reference proteome</keyword>
<dbReference type="Proteomes" id="UP001595823">
    <property type="component" value="Unassembled WGS sequence"/>
</dbReference>